<feature type="coiled-coil region" evidence="1">
    <location>
        <begin position="155"/>
        <end position="182"/>
    </location>
</feature>
<sequence>MASLKDVLNRVNTTKNREDVVGTPSCTTSHGVTHIRVVQMNFSPRHRDAAQAKDFEKSSGLTKSRLAVKRGKISIAFPDDGAWKRFYKQLQHFPMFEKRDGTPTDQLSSIKQTLKDLQRKRKERMKEFCDIQSQIIQVHEALRGSAVDEQIVDDKDLTTKRLRELKLVLQGLQSEKTKLEVSDKLDQSNVDTWRTEWRANSRDYLRRSGRQHKHAS</sequence>
<proteinExistence type="predicted"/>
<evidence type="ECO:0000256" key="1">
    <source>
        <dbReference type="SAM" id="Coils"/>
    </source>
</evidence>
<gene>
    <name evidence="2" type="ORF">Sjap_004941</name>
</gene>
<comment type="caution">
    <text evidence="2">The sequence shown here is derived from an EMBL/GenBank/DDBJ whole genome shotgun (WGS) entry which is preliminary data.</text>
</comment>
<dbReference type="AlphaFoldDB" id="A0AAP0K4N0"/>
<keyword evidence="1" id="KW-0175">Coiled coil</keyword>
<accession>A0AAP0K4N0</accession>
<reference evidence="2 3" key="1">
    <citation type="submission" date="2024-01" db="EMBL/GenBank/DDBJ databases">
        <title>Genome assemblies of Stephania.</title>
        <authorList>
            <person name="Yang L."/>
        </authorList>
    </citation>
    <scope>NUCLEOTIDE SEQUENCE [LARGE SCALE GENOMIC DNA]</scope>
    <source>
        <strain evidence="2">QJT</strain>
        <tissue evidence="2">Leaf</tissue>
    </source>
</reference>
<protein>
    <submittedName>
        <fullName evidence="2">Uncharacterized protein</fullName>
    </submittedName>
</protein>
<evidence type="ECO:0000313" key="3">
    <source>
        <dbReference type="Proteomes" id="UP001417504"/>
    </source>
</evidence>
<evidence type="ECO:0000313" key="2">
    <source>
        <dbReference type="EMBL" id="KAK9145038.1"/>
    </source>
</evidence>
<keyword evidence="3" id="KW-1185">Reference proteome</keyword>
<organism evidence="2 3">
    <name type="scientific">Stephania japonica</name>
    <dbReference type="NCBI Taxonomy" id="461633"/>
    <lineage>
        <taxon>Eukaryota</taxon>
        <taxon>Viridiplantae</taxon>
        <taxon>Streptophyta</taxon>
        <taxon>Embryophyta</taxon>
        <taxon>Tracheophyta</taxon>
        <taxon>Spermatophyta</taxon>
        <taxon>Magnoliopsida</taxon>
        <taxon>Ranunculales</taxon>
        <taxon>Menispermaceae</taxon>
        <taxon>Menispermoideae</taxon>
        <taxon>Cissampelideae</taxon>
        <taxon>Stephania</taxon>
    </lineage>
</organism>
<dbReference type="EMBL" id="JBBNAE010000002">
    <property type="protein sequence ID" value="KAK9145038.1"/>
    <property type="molecule type" value="Genomic_DNA"/>
</dbReference>
<name>A0AAP0K4N0_9MAGN</name>
<dbReference type="Proteomes" id="UP001417504">
    <property type="component" value="Unassembled WGS sequence"/>
</dbReference>